<gene>
    <name evidence="4" type="ORF">LTR25_002801</name>
</gene>
<keyword evidence="3" id="KW-0812">Transmembrane</keyword>
<protein>
    <submittedName>
        <fullName evidence="4">Uncharacterized protein</fullName>
    </submittedName>
</protein>
<keyword evidence="5" id="KW-1185">Reference proteome</keyword>
<feature type="transmembrane region" description="Helical" evidence="3">
    <location>
        <begin position="424"/>
        <end position="446"/>
    </location>
</feature>
<dbReference type="SUPFAM" id="SSF103473">
    <property type="entry name" value="MFS general substrate transporter"/>
    <property type="match status" value="1"/>
</dbReference>
<feature type="transmembrane region" description="Helical" evidence="3">
    <location>
        <begin position="337"/>
        <end position="356"/>
    </location>
</feature>
<dbReference type="InterPro" id="IPR036259">
    <property type="entry name" value="MFS_trans_sf"/>
</dbReference>
<feature type="transmembrane region" description="Helical" evidence="3">
    <location>
        <begin position="99"/>
        <end position="119"/>
    </location>
</feature>
<dbReference type="InterPro" id="IPR050375">
    <property type="entry name" value="MFS_TsgA-like"/>
</dbReference>
<evidence type="ECO:0000256" key="1">
    <source>
        <dbReference type="ARBA" id="ARBA00004429"/>
    </source>
</evidence>
<evidence type="ECO:0000313" key="4">
    <source>
        <dbReference type="EMBL" id="KAK5541024.1"/>
    </source>
</evidence>
<reference evidence="4 5" key="1">
    <citation type="submission" date="2023-06" db="EMBL/GenBank/DDBJ databases">
        <title>Black Yeasts Isolated from many extreme environments.</title>
        <authorList>
            <person name="Coleine C."/>
            <person name="Stajich J.E."/>
            <person name="Selbmann L."/>
        </authorList>
    </citation>
    <scope>NUCLEOTIDE SEQUENCE [LARGE SCALE GENOMIC DNA]</scope>
    <source>
        <strain evidence="4 5">CCFEE 5887</strain>
    </source>
</reference>
<evidence type="ECO:0000256" key="2">
    <source>
        <dbReference type="ARBA" id="ARBA00022475"/>
    </source>
</evidence>
<feature type="transmembrane region" description="Helical" evidence="3">
    <location>
        <begin position="362"/>
        <end position="384"/>
    </location>
</feature>
<feature type="transmembrane region" description="Helical" evidence="3">
    <location>
        <begin position="271"/>
        <end position="293"/>
    </location>
</feature>
<proteinExistence type="predicted"/>
<feature type="transmembrane region" description="Helical" evidence="3">
    <location>
        <begin position="396"/>
        <end position="412"/>
    </location>
</feature>
<dbReference type="PANTHER" id="PTHR43702">
    <property type="entry name" value="L-FUCOSE-PROTON SYMPORTER"/>
    <property type="match status" value="1"/>
</dbReference>
<comment type="caution">
    <text evidence="4">The sequence shown here is derived from an EMBL/GenBank/DDBJ whole genome shotgun (WGS) entry which is preliminary data.</text>
</comment>
<dbReference type="Gene3D" id="1.20.1250.20">
    <property type="entry name" value="MFS general substrate transporter like domains"/>
    <property type="match status" value="2"/>
</dbReference>
<dbReference type="PANTHER" id="PTHR43702:SF3">
    <property type="entry name" value="PROTEIN TSGA"/>
    <property type="match status" value="1"/>
</dbReference>
<name>A0AAV9QFS1_9PEZI</name>
<feature type="transmembrane region" description="Helical" evidence="3">
    <location>
        <begin position="184"/>
        <end position="205"/>
    </location>
</feature>
<feature type="transmembrane region" description="Helical" evidence="3">
    <location>
        <begin position="74"/>
        <end position="93"/>
    </location>
</feature>
<feature type="transmembrane region" description="Helical" evidence="3">
    <location>
        <begin position="33"/>
        <end position="53"/>
    </location>
</feature>
<keyword evidence="3" id="KW-0472">Membrane</keyword>
<dbReference type="GO" id="GO:0005886">
    <property type="term" value="C:plasma membrane"/>
    <property type="evidence" value="ECO:0007669"/>
    <property type="project" value="UniProtKB-SubCell"/>
</dbReference>
<organism evidence="4 5">
    <name type="scientific">Vermiconidia calcicola</name>
    <dbReference type="NCBI Taxonomy" id="1690605"/>
    <lineage>
        <taxon>Eukaryota</taxon>
        <taxon>Fungi</taxon>
        <taxon>Dikarya</taxon>
        <taxon>Ascomycota</taxon>
        <taxon>Pezizomycotina</taxon>
        <taxon>Dothideomycetes</taxon>
        <taxon>Dothideomycetidae</taxon>
        <taxon>Mycosphaerellales</taxon>
        <taxon>Extremaceae</taxon>
        <taxon>Vermiconidia</taxon>
    </lineage>
</organism>
<dbReference type="InterPro" id="IPR011701">
    <property type="entry name" value="MFS"/>
</dbReference>
<dbReference type="Proteomes" id="UP001345827">
    <property type="component" value="Unassembled WGS sequence"/>
</dbReference>
<dbReference type="Pfam" id="PF07690">
    <property type="entry name" value="MFS_1"/>
    <property type="match status" value="1"/>
</dbReference>
<keyword evidence="3" id="KW-1133">Transmembrane helix</keyword>
<dbReference type="EMBL" id="JAXLQG010000004">
    <property type="protein sequence ID" value="KAK5541024.1"/>
    <property type="molecule type" value="Genomic_DNA"/>
</dbReference>
<dbReference type="GO" id="GO:0022857">
    <property type="term" value="F:transmembrane transporter activity"/>
    <property type="evidence" value="ECO:0007669"/>
    <property type="project" value="InterPro"/>
</dbReference>
<evidence type="ECO:0000313" key="5">
    <source>
        <dbReference type="Proteomes" id="UP001345827"/>
    </source>
</evidence>
<evidence type="ECO:0000256" key="3">
    <source>
        <dbReference type="SAM" id="Phobius"/>
    </source>
</evidence>
<dbReference type="AlphaFoldDB" id="A0AAV9QFS1"/>
<keyword evidence="2" id="KW-1003">Cell membrane</keyword>
<accession>A0AAV9QFS1</accession>
<sequence>MGVLSKIASKRSTLTTKNTDVTTAAQLTLRQSLWPLSIVTILFFLWGLSYGLLDTLNKHFQNTLDITRTRSSGLQAAYFGAYPLASLGYANWILRHWGYKSVFIFGLCVFGVGALMMLARTPEAGRIRTWLSGCRWPAGVYRSFGGFCGATFICGSGLGSLETAANPYLSVCGPPRYSELRINFAQAFNAIGTVIGPVLGSYVFFKNTGDSVAALKNVQWVYLGIAIFVFLLAFVFFMSHIPEVTDADMEFQVQETHVGGSEKPFWKQYRLFHAAFAQFCYTGAQVAIASYFINYAVDTRPGTSSATGAKLLAGAQGAFAFGRFSGTFLMKFVKPRYVFLAYLTGVVAFVGAASGARQNAGIAMLYITLYFESVCFPSIVALGIRGLGRHYKRGSGFIVGGVCGGACVPSLLGKVADMHNDTGIAMVVPTAFMIAAETYALAVNFVPAYRIPADMVGNSTIGIQTAQDTGDVEKSEATHVAQGVDGAEVVEIQKPDGGHAMIH</sequence>
<comment type="subcellular location">
    <subcellularLocation>
        <location evidence="1">Cell inner membrane</location>
        <topology evidence="1">Multi-pass membrane protein</topology>
    </subcellularLocation>
</comment>
<feature type="transmembrane region" description="Helical" evidence="3">
    <location>
        <begin position="220"/>
        <end position="239"/>
    </location>
</feature>